<organism evidence="1 2">
    <name type="scientific">Channa argus</name>
    <name type="common">Northern snakehead</name>
    <name type="synonym">Ophicephalus argus</name>
    <dbReference type="NCBI Taxonomy" id="215402"/>
    <lineage>
        <taxon>Eukaryota</taxon>
        <taxon>Metazoa</taxon>
        <taxon>Chordata</taxon>
        <taxon>Craniata</taxon>
        <taxon>Vertebrata</taxon>
        <taxon>Euteleostomi</taxon>
        <taxon>Actinopterygii</taxon>
        <taxon>Neopterygii</taxon>
        <taxon>Teleostei</taxon>
        <taxon>Neoteleostei</taxon>
        <taxon>Acanthomorphata</taxon>
        <taxon>Anabantaria</taxon>
        <taxon>Anabantiformes</taxon>
        <taxon>Channoidei</taxon>
        <taxon>Channidae</taxon>
        <taxon>Channa</taxon>
    </lineage>
</organism>
<accession>A0A6G1PPY8</accession>
<dbReference type="Proteomes" id="UP000503349">
    <property type="component" value="Chromosome 7"/>
</dbReference>
<evidence type="ECO:0000313" key="2">
    <source>
        <dbReference type="Proteomes" id="UP000503349"/>
    </source>
</evidence>
<protein>
    <submittedName>
        <fullName evidence="1">Uncharacterized protein</fullName>
    </submittedName>
</protein>
<proteinExistence type="predicted"/>
<reference evidence="2" key="2">
    <citation type="submission" date="2019-02" db="EMBL/GenBank/DDBJ databases">
        <title>Opniocepnalus argus Var Kimnra genome.</title>
        <authorList>
            <person name="Zhou C."/>
            <person name="Xiao S."/>
        </authorList>
    </citation>
    <scope>NUCLEOTIDE SEQUENCE [LARGE SCALE GENOMIC DNA]</scope>
</reference>
<keyword evidence="2" id="KW-1185">Reference proteome</keyword>
<name>A0A6G1PPY8_CHAAH</name>
<evidence type="ECO:0000313" key="1">
    <source>
        <dbReference type="EMBL" id="KAF3692411.1"/>
    </source>
</evidence>
<sequence length="69" mass="8054">MSFLPQPPPRFIRAWDRPHLASWVFILRPSASQADALPTDPPVRKWLNSRDIVVKPNLSKSIYIYLFVH</sequence>
<gene>
    <name evidence="1" type="ORF">EXN66_Car008087</name>
</gene>
<dbReference type="AlphaFoldDB" id="A0A6G1PPY8"/>
<reference evidence="1 2" key="1">
    <citation type="submission" date="2019-02" db="EMBL/GenBank/DDBJ databases">
        <title>Opniocepnalus argus genome.</title>
        <authorList>
            <person name="Zhou C."/>
            <person name="Xiao S."/>
        </authorList>
    </citation>
    <scope>NUCLEOTIDE SEQUENCE [LARGE SCALE GENOMIC DNA]</scope>
    <source>
        <strain evidence="1">OARG1902GOOAL</strain>
        <tissue evidence="1">Muscle</tissue>
    </source>
</reference>
<dbReference type="EMBL" id="CM015718">
    <property type="protein sequence ID" value="KAF3692411.1"/>
    <property type="molecule type" value="Genomic_DNA"/>
</dbReference>